<protein>
    <recommendedName>
        <fullName evidence="4">Mitochondrial carrier protein pet8</fullName>
    </recommendedName>
</protein>
<reference evidence="2" key="1">
    <citation type="journal article" date="2023" name="Access Microbiol">
        <title>De-novo genome assembly for Akanthomyces muscarius, a biocontrol agent of insect agricultural pests.</title>
        <authorList>
            <person name="Erdos Z."/>
            <person name="Studholme D.J."/>
            <person name="Raymond B."/>
            <person name="Sharma M."/>
        </authorList>
    </citation>
    <scope>NUCLEOTIDE SEQUENCE</scope>
    <source>
        <strain evidence="2">Ve6</strain>
    </source>
</reference>
<dbReference type="KEGG" id="amus:LMH87_011927"/>
<comment type="caution">
    <text evidence="2">The sequence shown here is derived from an EMBL/GenBank/DDBJ whole genome shotgun (WGS) entry which is preliminary data.</text>
</comment>
<feature type="compositionally biased region" description="Basic and acidic residues" evidence="1">
    <location>
        <begin position="57"/>
        <end position="93"/>
    </location>
</feature>
<dbReference type="GeneID" id="80899086"/>
<evidence type="ECO:0000313" key="3">
    <source>
        <dbReference type="Proteomes" id="UP001144673"/>
    </source>
</evidence>
<dbReference type="Proteomes" id="UP001144673">
    <property type="component" value="Chromosome 4"/>
</dbReference>
<name>A0A9W8QDG4_AKAMU</name>
<proteinExistence type="predicted"/>
<organism evidence="2 3">
    <name type="scientific">Akanthomyces muscarius</name>
    <name type="common">Entomopathogenic fungus</name>
    <name type="synonym">Lecanicillium muscarium</name>
    <dbReference type="NCBI Taxonomy" id="2231603"/>
    <lineage>
        <taxon>Eukaryota</taxon>
        <taxon>Fungi</taxon>
        <taxon>Dikarya</taxon>
        <taxon>Ascomycota</taxon>
        <taxon>Pezizomycotina</taxon>
        <taxon>Sordariomycetes</taxon>
        <taxon>Hypocreomycetidae</taxon>
        <taxon>Hypocreales</taxon>
        <taxon>Cordycipitaceae</taxon>
        <taxon>Akanthomyces</taxon>
    </lineage>
</organism>
<sequence>MNKDSHQSHLQSTIMLASRTILPRVARCAALPASRMPFSSSRVLSHKESSSTTDDDVDKHKLDSLRKQKDSAGHWKRELASDSEEAVKADKGHGAASESVEQLQERTKKMAEESKKSGTSSHEGM</sequence>
<dbReference type="RefSeq" id="XP_056052927.1">
    <property type="nucleotide sequence ID" value="XM_056201146.1"/>
</dbReference>
<keyword evidence="3" id="KW-1185">Reference proteome</keyword>
<evidence type="ECO:0008006" key="4">
    <source>
        <dbReference type="Google" id="ProtNLM"/>
    </source>
</evidence>
<feature type="compositionally biased region" description="Basic and acidic residues" evidence="1">
    <location>
        <begin position="103"/>
        <end position="116"/>
    </location>
</feature>
<gene>
    <name evidence="2" type="ORF">LMH87_011927</name>
</gene>
<dbReference type="AlphaFoldDB" id="A0A9W8QDG4"/>
<accession>A0A9W8QDG4</accession>
<evidence type="ECO:0000313" key="2">
    <source>
        <dbReference type="EMBL" id="KAJ4151213.1"/>
    </source>
</evidence>
<feature type="region of interest" description="Disordered" evidence="1">
    <location>
        <begin position="33"/>
        <end position="125"/>
    </location>
</feature>
<evidence type="ECO:0000256" key="1">
    <source>
        <dbReference type="SAM" id="MobiDB-lite"/>
    </source>
</evidence>
<dbReference type="EMBL" id="JAJHUN010000009">
    <property type="protein sequence ID" value="KAJ4151213.1"/>
    <property type="molecule type" value="Genomic_DNA"/>
</dbReference>